<proteinExistence type="predicted"/>
<reference evidence="1" key="1">
    <citation type="submission" date="2022-10" db="EMBL/GenBank/DDBJ databases">
        <title>The WGS of Solirubrobacter ginsenosidimutans DSM 21036.</title>
        <authorList>
            <person name="Jiang Z."/>
        </authorList>
    </citation>
    <scope>NUCLEOTIDE SEQUENCE</scope>
    <source>
        <strain evidence="1">DSM 21036</strain>
    </source>
</reference>
<evidence type="ECO:0000313" key="2">
    <source>
        <dbReference type="Proteomes" id="UP001149140"/>
    </source>
</evidence>
<dbReference type="EMBL" id="JAPDOD010000002">
    <property type="protein sequence ID" value="MDA0159426.1"/>
    <property type="molecule type" value="Genomic_DNA"/>
</dbReference>
<protein>
    <submittedName>
        <fullName evidence="1">Uncharacterized protein</fullName>
    </submittedName>
</protein>
<dbReference type="Proteomes" id="UP001149140">
    <property type="component" value="Unassembled WGS sequence"/>
</dbReference>
<dbReference type="RefSeq" id="WP_270038129.1">
    <property type="nucleotide sequence ID" value="NZ_JAPDOD010000002.1"/>
</dbReference>
<name>A0A9X3MMP1_9ACTN</name>
<comment type="caution">
    <text evidence="1">The sequence shown here is derived from an EMBL/GenBank/DDBJ whole genome shotgun (WGS) entry which is preliminary data.</text>
</comment>
<sequence length="103" mass="11017">MKSRDDGRERLLNAIEALAASSAPIHRRLEAAGVLLLPLQASDFADPADGERLEEILMALTGVADPTGEHGDMALTAFSMNDKEAVRVAQLIVDLHRRVSVAG</sequence>
<accession>A0A9X3MMP1</accession>
<evidence type="ECO:0000313" key="1">
    <source>
        <dbReference type="EMBL" id="MDA0159426.1"/>
    </source>
</evidence>
<dbReference type="AlphaFoldDB" id="A0A9X3MMP1"/>
<gene>
    <name evidence="1" type="ORF">OM076_04050</name>
</gene>
<keyword evidence="2" id="KW-1185">Reference proteome</keyword>
<organism evidence="1 2">
    <name type="scientific">Solirubrobacter ginsenosidimutans</name>
    <dbReference type="NCBI Taxonomy" id="490573"/>
    <lineage>
        <taxon>Bacteria</taxon>
        <taxon>Bacillati</taxon>
        <taxon>Actinomycetota</taxon>
        <taxon>Thermoleophilia</taxon>
        <taxon>Solirubrobacterales</taxon>
        <taxon>Solirubrobacteraceae</taxon>
        <taxon>Solirubrobacter</taxon>
    </lineage>
</organism>